<dbReference type="OrthoDB" id="7854159at2"/>
<keyword evidence="2" id="KW-1185">Reference proteome</keyword>
<dbReference type="EMBL" id="RCCE01000003">
    <property type="protein sequence ID" value="RLJ51828.1"/>
    <property type="molecule type" value="Genomic_DNA"/>
</dbReference>
<dbReference type="RefSeq" id="WP_121023833.1">
    <property type="nucleotide sequence ID" value="NZ_RCCE01000003.1"/>
</dbReference>
<dbReference type="Proteomes" id="UP000269157">
    <property type="component" value="Unassembled WGS sequence"/>
</dbReference>
<name>A0A497WFE2_9RHOB</name>
<accession>A0A497WFE2</accession>
<evidence type="ECO:0000313" key="2">
    <source>
        <dbReference type="Proteomes" id="UP000269157"/>
    </source>
</evidence>
<evidence type="ECO:0000313" key="1">
    <source>
        <dbReference type="EMBL" id="RLJ51828.1"/>
    </source>
</evidence>
<protein>
    <submittedName>
        <fullName evidence="1">Uncharacterized protein</fullName>
    </submittedName>
</protein>
<gene>
    <name evidence="1" type="ORF">BCF46_2053</name>
</gene>
<organism evidence="1 2">
    <name type="scientific">Litoreibacter meonggei</name>
    <dbReference type="NCBI Taxonomy" id="1049199"/>
    <lineage>
        <taxon>Bacteria</taxon>
        <taxon>Pseudomonadati</taxon>
        <taxon>Pseudomonadota</taxon>
        <taxon>Alphaproteobacteria</taxon>
        <taxon>Rhodobacterales</taxon>
        <taxon>Roseobacteraceae</taxon>
        <taxon>Litoreibacter</taxon>
    </lineage>
</organism>
<sequence length="172" mass="19347">MTKFGVCITSAKRRLCVGQVAGPLWVVFLAASGAQAGAWEEFETRCLVPMENVALVQPDDLRHDKKFKNDGDTYSTYRIGDVKLAISDGRANQPKWCRVTLRGEQARELMDAGFEWSARAQADERYNLIGEPVLGFVVRSTQWREPKIDVSLSMQMKGGQFTLRVEETDLES</sequence>
<comment type="caution">
    <text evidence="1">The sequence shown here is derived from an EMBL/GenBank/DDBJ whole genome shotgun (WGS) entry which is preliminary data.</text>
</comment>
<proteinExistence type="predicted"/>
<dbReference type="AlphaFoldDB" id="A0A497WFE2"/>
<reference evidence="1 2" key="1">
    <citation type="submission" date="2018-10" db="EMBL/GenBank/DDBJ databases">
        <title>Genomic Encyclopedia of Archaeal and Bacterial Type Strains, Phase II (KMG-II): from individual species to whole genera.</title>
        <authorList>
            <person name="Goeker M."/>
        </authorList>
    </citation>
    <scope>NUCLEOTIDE SEQUENCE [LARGE SCALE GENOMIC DNA]</scope>
    <source>
        <strain evidence="1 2">DSM 29466</strain>
    </source>
</reference>